<dbReference type="AlphaFoldDB" id="A0A084WFJ2"/>
<dbReference type="Proteomes" id="UP000030765">
    <property type="component" value="Unassembled WGS sequence"/>
</dbReference>
<reference evidence="3 5" key="1">
    <citation type="journal article" date="2014" name="BMC Genomics">
        <title>Genome sequence of Anopheles sinensis provides insight into genetics basis of mosquito competence for malaria parasites.</title>
        <authorList>
            <person name="Zhou D."/>
            <person name="Zhang D."/>
            <person name="Ding G."/>
            <person name="Shi L."/>
            <person name="Hou Q."/>
            <person name="Ye Y."/>
            <person name="Xu Y."/>
            <person name="Zhou H."/>
            <person name="Xiong C."/>
            <person name="Li S."/>
            <person name="Yu J."/>
            <person name="Hong S."/>
            <person name="Yu X."/>
            <person name="Zou P."/>
            <person name="Chen C."/>
            <person name="Chang X."/>
            <person name="Wang W."/>
            <person name="Lv Y."/>
            <person name="Sun Y."/>
            <person name="Ma L."/>
            <person name="Shen B."/>
            <person name="Zhu C."/>
        </authorList>
    </citation>
    <scope>NUCLEOTIDE SEQUENCE [LARGE SCALE GENOMIC DNA]</scope>
</reference>
<evidence type="ECO:0000313" key="5">
    <source>
        <dbReference type="Proteomes" id="UP000030765"/>
    </source>
</evidence>
<keyword evidence="2" id="KW-0812">Transmembrane</keyword>
<gene>
    <name evidence="3" type="ORF">ZHAS_00016991</name>
</gene>
<evidence type="ECO:0000313" key="3">
    <source>
        <dbReference type="EMBL" id="KFB48986.1"/>
    </source>
</evidence>
<dbReference type="VEuPathDB" id="VectorBase:ASIC016991"/>
<dbReference type="EnsemblMetazoa" id="ASIC016991-RA">
    <property type="protein sequence ID" value="ASIC016991-PA"/>
    <property type="gene ID" value="ASIC016991"/>
</dbReference>
<feature type="region of interest" description="Disordered" evidence="1">
    <location>
        <begin position="1"/>
        <end position="22"/>
    </location>
</feature>
<proteinExistence type="predicted"/>
<keyword evidence="5" id="KW-1185">Reference proteome</keyword>
<evidence type="ECO:0000256" key="1">
    <source>
        <dbReference type="SAM" id="MobiDB-lite"/>
    </source>
</evidence>
<name>A0A084WFJ2_ANOSI</name>
<reference evidence="4" key="2">
    <citation type="submission" date="2020-05" db="UniProtKB">
        <authorList>
            <consortium name="EnsemblMetazoa"/>
        </authorList>
    </citation>
    <scope>IDENTIFICATION</scope>
</reference>
<accession>A0A084WFJ2</accession>
<dbReference type="EMBL" id="ATLV01023363">
    <property type="status" value="NOT_ANNOTATED_CDS"/>
    <property type="molecule type" value="Genomic_DNA"/>
</dbReference>
<organism evidence="3">
    <name type="scientific">Anopheles sinensis</name>
    <name type="common">Mosquito</name>
    <dbReference type="NCBI Taxonomy" id="74873"/>
    <lineage>
        <taxon>Eukaryota</taxon>
        <taxon>Metazoa</taxon>
        <taxon>Ecdysozoa</taxon>
        <taxon>Arthropoda</taxon>
        <taxon>Hexapoda</taxon>
        <taxon>Insecta</taxon>
        <taxon>Pterygota</taxon>
        <taxon>Neoptera</taxon>
        <taxon>Endopterygota</taxon>
        <taxon>Diptera</taxon>
        <taxon>Nematocera</taxon>
        <taxon>Culicoidea</taxon>
        <taxon>Culicidae</taxon>
        <taxon>Anophelinae</taxon>
        <taxon>Anopheles</taxon>
    </lineage>
</organism>
<feature type="transmembrane region" description="Helical" evidence="2">
    <location>
        <begin position="29"/>
        <end position="45"/>
    </location>
</feature>
<dbReference type="EMBL" id="KE525342">
    <property type="protein sequence ID" value="KFB48986.1"/>
    <property type="molecule type" value="Genomic_DNA"/>
</dbReference>
<sequence>MFSSDETPFFGPKRNTTPRCVGRKGTQDIGTITITIIIIIVLEILKRTGLIMIMNSDAESTPVELRGSLSLSLEWFGPSGGQLSRSSSAAAAARECPQTRLQCCPFPKPASSGSGGAVTGQTEPLLNDGRTNGAGCFRNLYDMRG</sequence>
<evidence type="ECO:0000256" key="2">
    <source>
        <dbReference type="SAM" id="Phobius"/>
    </source>
</evidence>
<protein>
    <submittedName>
        <fullName evidence="3 4">Uncharacterized protein</fullName>
    </submittedName>
</protein>
<keyword evidence="2" id="KW-1133">Transmembrane helix</keyword>
<keyword evidence="2" id="KW-0472">Membrane</keyword>
<evidence type="ECO:0000313" key="4">
    <source>
        <dbReference type="EnsemblMetazoa" id="ASIC016991-PA"/>
    </source>
</evidence>